<evidence type="ECO:0000256" key="6">
    <source>
        <dbReference type="ARBA" id="ARBA00022729"/>
    </source>
</evidence>
<dbReference type="InterPro" id="IPR057247">
    <property type="entry name" value="CARBOXYPEPT_ZN_2"/>
</dbReference>
<keyword evidence="7" id="KW-0378">Hydrolase</keyword>
<comment type="similarity">
    <text evidence="2 10">Belongs to the peptidase M14 family.</text>
</comment>
<evidence type="ECO:0000256" key="5">
    <source>
        <dbReference type="ARBA" id="ARBA00022723"/>
    </source>
</evidence>
<feature type="active site" description="Proton donor/acceptor" evidence="10">
    <location>
        <position position="405"/>
    </location>
</feature>
<dbReference type="SUPFAM" id="SSF54897">
    <property type="entry name" value="Protease propeptides/inhibitors"/>
    <property type="match status" value="1"/>
</dbReference>
<dbReference type="EMBL" id="JAQGDS010000014">
    <property type="protein sequence ID" value="KAJ6256147.1"/>
    <property type="molecule type" value="Genomic_DNA"/>
</dbReference>
<keyword evidence="14" id="KW-1185">Reference proteome</keyword>
<dbReference type="GO" id="GO:0008270">
    <property type="term" value="F:zinc ion binding"/>
    <property type="evidence" value="ECO:0007669"/>
    <property type="project" value="InterPro"/>
</dbReference>
<dbReference type="PANTHER" id="PTHR11705">
    <property type="entry name" value="PROTEASE FAMILY M14 CARBOXYPEPTIDASE A,B"/>
    <property type="match status" value="1"/>
</dbReference>
<feature type="signal peptide" evidence="11">
    <location>
        <begin position="1"/>
        <end position="21"/>
    </location>
</feature>
<protein>
    <recommendedName>
        <fullName evidence="12">Peptidase M14 domain-containing protein</fullName>
    </recommendedName>
</protein>
<comment type="caution">
    <text evidence="13">The sequence shown here is derived from an EMBL/GenBank/DDBJ whole genome shotgun (WGS) entry which is preliminary data.</text>
</comment>
<dbReference type="GO" id="GO:0006508">
    <property type="term" value="P:proteolysis"/>
    <property type="evidence" value="ECO:0007669"/>
    <property type="project" value="UniProtKB-KW"/>
</dbReference>
<reference evidence="13" key="1">
    <citation type="submission" date="2023-01" db="EMBL/GenBank/DDBJ databases">
        <title>The chitinases involved in constricting ring structure development in the nematode-trapping fungus Drechslerella dactyloides.</title>
        <authorList>
            <person name="Wang R."/>
            <person name="Zhang L."/>
            <person name="Tang P."/>
            <person name="Li S."/>
            <person name="Liang L."/>
        </authorList>
    </citation>
    <scope>NUCLEOTIDE SEQUENCE</scope>
    <source>
        <strain evidence="13">YMF1.00031</strain>
    </source>
</reference>
<dbReference type="SMART" id="SM00631">
    <property type="entry name" value="Zn_pept"/>
    <property type="match status" value="1"/>
</dbReference>
<keyword evidence="5" id="KW-0479">Metal-binding</keyword>
<keyword evidence="8" id="KW-0862">Zinc</keyword>
<dbReference type="Proteomes" id="UP001221413">
    <property type="component" value="Unassembled WGS sequence"/>
</dbReference>
<sequence length="443" mass="49555">MNCEKMKLLALLPYLAPLASAAVISNANQPITYDGYKVFRVLTHGQGEEIERQLQSLKAVQYNLNTQTNIEIAVAPEDLKKFEQMELDFQLLDEDLGVSIRAEGGFYPGGEMRIASTPNWRRPGALPDKNWFQSYHSFDDHLKWLDDVQAAFSSNSELINVGKSSEGRPLKGIHLWGQGGKGSKPAVLWHGTVHAREWISTMTVEYLTWNLVNGHLNKDKTITDIIDKNDFYIIPVVNPDGFVYTQTTNRLWRKNRLKHPSSSCVGTDMNRNWPYQWNVTGGSSTSPCDETFRGLEPGNTVEIQALVAHSRELVAGKGIKKYIDWHSFSQLILLPYGYDCKKRVENYERQIALAQGTAKAIKATARGLGSTFTPGETCPDLYKAVGGSTDYMQDMSKAEISWCIELHPSGGGASGFVLPPSKIMSSVTEIWNGMMWLLPNMNK</sequence>
<feature type="domain" description="Peptidase M14" evidence="12">
    <location>
        <begin position="134"/>
        <end position="441"/>
    </location>
</feature>
<keyword evidence="9" id="KW-0482">Metalloprotease</keyword>
<evidence type="ECO:0000256" key="3">
    <source>
        <dbReference type="ARBA" id="ARBA00022645"/>
    </source>
</evidence>
<evidence type="ECO:0000256" key="1">
    <source>
        <dbReference type="ARBA" id="ARBA00001947"/>
    </source>
</evidence>
<dbReference type="Gene3D" id="3.40.630.10">
    <property type="entry name" value="Zn peptidases"/>
    <property type="match status" value="1"/>
</dbReference>
<accession>A0AAD6NFG9</accession>
<dbReference type="AlphaFoldDB" id="A0AAD6NFG9"/>
<proteinExistence type="inferred from homology"/>
<evidence type="ECO:0000259" key="12">
    <source>
        <dbReference type="PROSITE" id="PS52035"/>
    </source>
</evidence>
<dbReference type="PROSITE" id="PS52035">
    <property type="entry name" value="PEPTIDASE_M14"/>
    <property type="match status" value="1"/>
</dbReference>
<dbReference type="PANTHER" id="PTHR11705:SF143">
    <property type="entry name" value="SLL0236 PROTEIN"/>
    <property type="match status" value="1"/>
</dbReference>
<dbReference type="FunFam" id="3.40.630.10:FF:000084">
    <property type="entry name" value="Carboxypeptidase B2"/>
    <property type="match status" value="1"/>
</dbReference>
<evidence type="ECO:0000256" key="2">
    <source>
        <dbReference type="ARBA" id="ARBA00005988"/>
    </source>
</evidence>
<keyword evidence="4" id="KW-0645">Protease</keyword>
<comment type="cofactor">
    <cofactor evidence="1">
        <name>Zn(2+)</name>
        <dbReference type="ChEBI" id="CHEBI:29105"/>
    </cofactor>
</comment>
<dbReference type="CDD" id="cd03860">
    <property type="entry name" value="M14_CP_A-B_like"/>
    <property type="match status" value="1"/>
</dbReference>
<keyword evidence="3" id="KW-0121">Carboxypeptidase</keyword>
<evidence type="ECO:0000313" key="13">
    <source>
        <dbReference type="EMBL" id="KAJ6256147.1"/>
    </source>
</evidence>
<gene>
    <name evidence="13" type="ORF">Dda_8982</name>
</gene>
<keyword evidence="6 11" id="KW-0732">Signal</keyword>
<evidence type="ECO:0000256" key="8">
    <source>
        <dbReference type="ARBA" id="ARBA00022833"/>
    </source>
</evidence>
<dbReference type="InterPro" id="IPR000834">
    <property type="entry name" value="Peptidase_M14"/>
</dbReference>
<dbReference type="Pfam" id="PF00246">
    <property type="entry name" value="Peptidase_M14"/>
    <property type="match status" value="1"/>
</dbReference>
<dbReference type="PRINTS" id="PR00765">
    <property type="entry name" value="CRBOXYPTASEA"/>
</dbReference>
<name>A0AAD6NFG9_DREDA</name>
<organism evidence="13 14">
    <name type="scientific">Drechslerella dactyloides</name>
    <name type="common">Nematode-trapping fungus</name>
    <name type="synonym">Arthrobotrys dactyloides</name>
    <dbReference type="NCBI Taxonomy" id="74499"/>
    <lineage>
        <taxon>Eukaryota</taxon>
        <taxon>Fungi</taxon>
        <taxon>Dikarya</taxon>
        <taxon>Ascomycota</taxon>
        <taxon>Pezizomycotina</taxon>
        <taxon>Orbiliomycetes</taxon>
        <taxon>Orbiliales</taxon>
        <taxon>Orbiliaceae</taxon>
        <taxon>Drechslerella</taxon>
    </lineage>
</organism>
<dbReference type="GO" id="GO:0004181">
    <property type="term" value="F:metallocarboxypeptidase activity"/>
    <property type="evidence" value="ECO:0007669"/>
    <property type="project" value="InterPro"/>
</dbReference>
<evidence type="ECO:0000256" key="9">
    <source>
        <dbReference type="ARBA" id="ARBA00023049"/>
    </source>
</evidence>
<feature type="chain" id="PRO_5041997300" description="Peptidase M14 domain-containing protein" evidence="11">
    <location>
        <begin position="22"/>
        <end position="443"/>
    </location>
</feature>
<evidence type="ECO:0000256" key="11">
    <source>
        <dbReference type="SAM" id="SignalP"/>
    </source>
</evidence>
<evidence type="ECO:0000256" key="10">
    <source>
        <dbReference type="PROSITE-ProRule" id="PRU01379"/>
    </source>
</evidence>
<evidence type="ECO:0000256" key="4">
    <source>
        <dbReference type="ARBA" id="ARBA00022670"/>
    </source>
</evidence>
<dbReference type="SUPFAM" id="SSF53187">
    <property type="entry name" value="Zn-dependent exopeptidases"/>
    <property type="match status" value="1"/>
</dbReference>
<evidence type="ECO:0000256" key="7">
    <source>
        <dbReference type="ARBA" id="ARBA00022801"/>
    </source>
</evidence>
<dbReference type="PROSITE" id="PS00133">
    <property type="entry name" value="CARBOXYPEPT_ZN_2"/>
    <property type="match status" value="1"/>
</dbReference>
<evidence type="ECO:0000313" key="14">
    <source>
        <dbReference type="Proteomes" id="UP001221413"/>
    </source>
</evidence>